<dbReference type="SUPFAM" id="SSF46785">
    <property type="entry name" value="Winged helix' DNA-binding domain"/>
    <property type="match status" value="1"/>
</dbReference>
<evidence type="ECO:0000256" key="2">
    <source>
        <dbReference type="ARBA" id="ARBA00005562"/>
    </source>
</evidence>
<dbReference type="FunFam" id="1.10.150.50:FF:000030">
    <property type="entry name" value="transcription factor ETV6"/>
    <property type="match status" value="1"/>
</dbReference>
<feature type="region of interest" description="Disordered" evidence="16">
    <location>
        <begin position="160"/>
        <end position="181"/>
    </location>
</feature>
<evidence type="ECO:0000259" key="17">
    <source>
        <dbReference type="PROSITE" id="PS50061"/>
    </source>
</evidence>
<evidence type="ECO:0000256" key="6">
    <source>
        <dbReference type="ARBA" id="ARBA00022843"/>
    </source>
</evidence>
<evidence type="ECO:0000256" key="11">
    <source>
        <dbReference type="ARBA" id="ARBA00023242"/>
    </source>
</evidence>
<keyword evidence="4" id="KW-1017">Isopeptide bond</keyword>
<dbReference type="Ensembl" id="ENSPMGT00000005540.1">
    <property type="protein sequence ID" value="ENSPMGP00000005224.1"/>
    <property type="gene ID" value="ENSPMGG00000004388.1"/>
</dbReference>
<name>A0A3B3ZL78_9GOBI</name>
<dbReference type="InterPro" id="IPR046328">
    <property type="entry name" value="ETS_fam"/>
</dbReference>
<evidence type="ECO:0000256" key="16">
    <source>
        <dbReference type="SAM" id="MobiDB-lite"/>
    </source>
</evidence>
<dbReference type="PROSITE" id="PS51433">
    <property type="entry name" value="PNT"/>
    <property type="match status" value="1"/>
</dbReference>
<evidence type="ECO:0000256" key="7">
    <source>
        <dbReference type="ARBA" id="ARBA00022990"/>
    </source>
</evidence>
<dbReference type="GO" id="GO:0030154">
    <property type="term" value="P:cell differentiation"/>
    <property type="evidence" value="ECO:0007669"/>
    <property type="project" value="TreeGrafter"/>
</dbReference>
<dbReference type="Gene3D" id="1.10.10.10">
    <property type="entry name" value="Winged helix-like DNA-binding domain superfamily/Winged helix DNA-binding domain"/>
    <property type="match status" value="1"/>
</dbReference>
<dbReference type="Gene3D" id="1.10.150.50">
    <property type="entry name" value="Transcription Factor, Ets-1"/>
    <property type="match status" value="1"/>
</dbReference>
<keyword evidence="9 15" id="KW-0238">DNA-binding</keyword>
<dbReference type="Proteomes" id="UP000261520">
    <property type="component" value="Unplaced"/>
</dbReference>
<proteinExistence type="inferred from homology"/>
<evidence type="ECO:0000256" key="10">
    <source>
        <dbReference type="ARBA" id="ARBA00023163"/>
    </source>
</evidence>
<comment type="function">
    <text evidence="12">Transcriptional repressor; binds to the DNA sequence 5'-CCGGAAGT-3'. Plays a role in hematopoiesis and malignant transformation.</text>
</comment>
<dbReference type="SMART" id="SM00413">
    <property type="entry name" value="ETS"/>
    <property type="match status" value="1"/>
</dbReference>
<dbReference type="GO" id="GO:0005634">
    <property type="term" value="C:nucleus"/>
    <property type="evidence" value="ECO:0007669"/>
    <property type="project" value="UniProtKB-SubCell"/>
</dbReference>
<dbReference type="PROSITE" id="PS50061">
    <property type="entry name" value="ETS_DOMAIN_3"/>
    <property type="match status" value="1"/>
</dbReference>
<evidence type="ECO:0000256" key="1">
    <source>
        <dbReference type="ARBA" id="ARBA00004123"/>
    </source>
</evidence>
<reference evidence="19" key="2">
    <citation type="submission" date="2025-09" db="UniProtKB">
        <authorList>
            <consortium name="Ensembl"/>
        </authorList>
    </citation>
    <scope>IDENTIFICATION</scope>
</reference>
<dbReference type="PRINTS" id="PR00454">
    <property type="entry name" value="ETSDOMAIN"/>
</dbReference>
<dbReference type="PANTHER" id="PTHR11849:SF77">
    <property type="entry name" value="TRANSCRIPTION FACTOR ETV7"/>
    <property type="match status" value="1"/>
</dbReference>
<feature type="region of interest" description="Disordered" evidence="16">
    <location>
        <begin position="294"/>
        <end position="314"/>
    </location>
</feature>
<feature type="domain" description="PNT" evidence="18">
    <location>
        <begin position="44"/>
        <end position="126"/>
    </location>
</feature>
<keyword evidence="7" id="KW-0007">Acetylation</keyword>
<comment type="subcellular location">
    <subcellularLocation>
        <location evidence="1 15">Nucleus</location>
    </subcellularLocation>
</comment>
<organism evidence="19 20">
    <name type="scientific">Periophthalmus magnuspinnatus</name>
    <dbReference type="NCBI Taxonomy" id="409849"/>
    <lineage>
        <taxon>Eukaryota</taxon>
        <taxon>Metazoa</taxon>
        <taxon>Chordata</taxon>
        <taxon>Craniata</taxon>
        <taxon>Vertebrata</taxon>
        <taxon>Euteleostomi</taxon>
        <taxon>Actinopterygii</taxon>
        <taxon>Neopterygii</taxon>
        <taxon>Teleostei</taxon>
        <taxon>Neoteleostei</taxon>
        <taxon>Acanthomorphata</taxon>
        <taxon>Gobiaria</taxon>
        <taxon>Gobiiformes</taxon>
        <taxon>Gobioidei</taxon>
        <taxon>Gobiidae</taxon>
        <taxon>Oxudercinae</taxon>
        <taxon>Periophthalmus</taxon>
    </lineage>
</organism>
<evidence type="ECO:0000256" key="4">
    <source>
        <dbReference type="ARBA" id="ARBA00022499"/>
    </source>
</evidence>
<feature type="compositionally biased region" description="Polar residues" evidence="16">
    <location>
        <begin position="160"/>
        <end position="173"/>
    </location>
</feature>
<dbReference type="PANTHER" id="PTHR11849">
    <property type="entry name" value="ETS"/>
    <property type="match status" value="1"/>
</dbReference>
<keyword evidence="8" id="KW-0805">Transcription regulation</keyword>
<keyword evidence="11 15" id="KW-0539">Nucleus</keyword>
<evidence type="ECO:0000313" key="19">
    <source>
        <dbReference type="Ensembl" id="ENSPMGP00000005224.1"/>
    </source>
</evidence>
<keyword evidence="3" id="KW-0678">Repressor</keyword>
<evidence type="ECO:0000256" key="12">
    <source>
        <dbReference type="ARBA" id="ARBA00055208"/>
    </source>
</evidence>
<dbReference type="InterPro" id="IPR036388">
    <property type="entry name" value="WH-like_DNA-bd_sf"/>
</dbReference>
<feature type="domain" description="ETS" evidence="17">
    <location>
        <begin position="201"/>
        <end position="282"/>
    </location>
</feature>
<reference evidence="19" key="1">
    <citation type="submission" date="2025-08" db="UniProtKB">
        <authorList>
            <consortium name="Ensembl"/>
        </authorList>
    </citation>
    <scope>IDENTIFICATION</scope>
</reference>
<evidence type="ECO:0000256" key="9">
    <source>
        <dbReference type="ARBA" id="ARBA00023125"/>
    </source>
</evidence>
<evidence type="ECO:0000256" key="3">
    <source>
        <dbReference type="ARBA" id="ARBA00022491"/>
    </source>
</evidence>
<dbReference type="InterPro" id="IPR000418">
    <property type="entry name" value="Ets_dom"/>
</dbReference>
<dbReference type="GO" id="GO:0000977">
    <property type="term" value="F:RNA polymerase II transcription regulatory region sequence-specific DNA binding"/>
    <property type="evidence" value="ECO:0007669"/>
    <property type="project" value="UniProtKB-ARBA"/>
</dbReference>
<evidence type="ECO:0000256" key="13">
    <source>
        <dbReference type="ARBA" id="ARBA00063414"/>
    </source>
</evidence>
<dbReference type="FunFam" id="1.10.10.10:FF:000176">
    <property type="entry name" value="transcription factor ETV6 isoform X2"/>
    <property type="match status" value="1"/>
</dbReference>
<evidence type="ECO:0000256" key="5">
    <source>
        <dbReference type="ARBA" id="ARBA00022553"/>
    </source>
</evidence>
<keyword evidence="5" id="KW-0597">Phosphoprotein</keyword>
<keyword evidence="6" id="KW-0832">Ubl conjugation</keyword>
<dbReference type="STRING" id="409849.ENSPMGP00000005224"/>
<keyword evidence="10" id="KW-0804">Transcription</keyword>
<dbReference type="InterPro" id="IPR013761">
    <property type="entry name" value="SAM/pointed_sf"/>
</dbReference>
<dbReference type="Pfam" id="PF02198">
    <property type="entry name" value="SAM_PNT"/>
    <property type="match status" value="1"/>
</dbReference>
<accession>A0A3B3ZL78</accession>
<comment type="similarity">
    <text evidence="2 15">Belongs to the ETS family.</text>
</comment>
<sequence>RSTNRPPPNQRTLQQGVTRPEDPPTGRHPTRGATNRPLPEQRSHQQTTARPEEPPPSINPSLWDKEDVALWLAWAQKEYCLRPPEKGQFEMNGRALCLLTKEDFRRRCPSSGDVLYEILQCVKQQRRKACEIPQSPQTCNSAQIQGPVCSQISSHSAQPATTIPAQCSQNNSPEPEPLNLSSWKRRRSPLQAANGRIPECRLLWDYVYQLLCDERYQEYIRWEDPDSLVFRVVDPNGLARLWGNHKNRDNMTYEKMSRALRHYYKLNIIKKERGQKLLFRFLKKPQDIQKHVVQDEPTAYSPAHDTDYADPSPTHEETFSFIPATATIHLTP</sequence>
<dbReference type="GO" id="GO:0000981">
    <property type="term" value="F:DNA-binding transcription factor activity, RNA polymerase II-specific"/>
    <property type="evidence" value="ECO:0007669"/>
    <property type="project" value="UniProtKB-ARBA"/>
</dbReference>
<evidence type="ECO:0000256" key="15">
    <source>
        <dbReference type="RuleBase" id="RU004019"/>
    </source>
</evidence>
<comment type="subunit">
    <text evidence="13">Can form homodimers or heterodimers with TEL2 or FLI1. Interacts with L3MBTL1 and HDAC9.</text>
</comment>
<dbReference type="AlphaFoldDB" id="A0A3B3ZL78"/>
<evidence type="ECO:0000256" key="14">
    <source>
        <dbReference type="ARBA" id="ARBA00067754"/>
    </source>
</evidence>
<keyword evidence="20" id="KW-1185">Reference proteome</keyword>
<evidence type="ECO:0000259" key="18">
    <source>
        <dbReference type="PROSITE" id="PS51433"/>
    </source>
</evidence>
<evidence type="ECO:0000313" key="20">
    <source>
        <dbReference type="Proteomes" id="UP000261520"/>
    </source>
</evidence>
<dbReference type="InterPro" id="IPR036390">
    <property type="entry name" value="WH_DNA-bd_sf"/>
</dbReference>
<dbReference type="SMART" id="SM00251">
    <property type="entry name" value="SAM_PNT"/>
    <property type="match status" value="1"/>
</dbReference>
<protein>
    <recommendedName>
        <fullName evidence="14">Transcription factor ETV6</fullName>
    </recommendedName>
</protein>
<evidence type="ECO:0000256" key="8">
    <source>
        <dbReference type="ARBA" id="ARBA00023015"/>
    </source>
</evidence>
<dbReference type="PROSITE" id="PS00346">
    <property type="entry name" value="ETS_DOMAIN_2"/>
    <property type="match status" value="1"/>
</dbReference>
<dbReference type="Pfam" id="PF00178">
    <property type="entry name" value="Ets"/>
    <property type="match status" value="1"/>
</dbReference>
<dbReference type="SUPFAM" id="SSF47769">
    <property type="entry name" value="SAM/Pointed domain"/>
    <property type="match status" value="1"/>
</dbReference>
<feature type="region of interest" description="Disordered" evidence="16">
    <location>
        <begin position="1"/>
        <end position="62"/>
    </location>
</feature>
<dbReference type="InterPro" id="IPR003118">
    <property type="entry name" value="Pointed_dom"/>
</dbReference>